<evidence type="ECO:0000313" key="6">
    <source>
        <dbReference type="Proteomes" id="UP000464314"/>
    </source>
</evidence>
<dbReference type="InterPro" id="IPR037923">
    <property type="entry name" value="HTH-like"/>
</dbReference>
<dbReference type="PRINTS" id="PR00032">
    <property type="entry name" value="HTHARAC"/>
</dbReference>
<dbReference type="SMART" id="SM00342">
    <property type="entry name" value="HTH_ARAC"/>
    <property type="match status" value="1"/>
</dbReference>
<dbReference type="Proteomes" id="UP000464314">
    <property type="component" value="Chromosome"/>
</dbReference>
<dbReference type="Gene3D" id="2.60.120.280">
    <property type="entry name" value="Regulatory protein AraC"/>
    <property type="match status" value="1"/>
</dbReference>
<dbReference type="Pfam" id="PF12833">
    <property type="entry name" value="HTH_18"/>
    <property type="match status" value="1"/>
</dbReference>
<gene>
    <name evidence="5" type="ORF">Ana3638_08180</name>
</gene>
<protein>
    <submittedName>
        <fullName evidence="5">Helix-turn-helix domain-containing protein</fullName>
    </submittedName>
</protein>
<keyword evidence="6" id="KW-1185">Reference proteome</keyword>
<dbReference type="InterPro" id="IPR003313">
    <property type="entry name" value="AraC-bd"/>
</dbReference>
<name>A0A6P1TKW7_9FIRM</name>
<reference evidence="5 6" key="1">
    <citation type="submission" date="2020-01" db="EMBL/GenBank/DDBJ databases">
        <title>Genome analysis of Anaerocolumna sp. CBA3638.</title>
        <authorList>
            <person name="Kim J."/>
            <person name="Roh S.W."/>
        </authorList>
    </citation>
    <scope>NUCLEOTIDE SEQUENCE [LARGE SCALE GENOMIC DNA]</scope>
    <source>
        <strain evidence="5 6">CBA3638</strain>
    </source>
</reference>
<dbReference type="InterPro" id="IPR018062">
    <property type="entry name" value="HTH_AraC-typ_CS"/>
</dbReference>
<dbReference type="SUPFAM" id="SSF51215">
    <property type="entry name" value="Regulatory protein AraC"/>
    <property type="match status" value="1"/>
</dbReference>
<dbReference type="Gene3D" id="1.10.10.60">
    <property type="entry name" value="Homeodomain-like"/>
    <property type="match status" value="2"/>
</dbReference>
<dbReference type="AlphaFoldDB" id="A0A6P1TKW7"/>
<evidence type="ECO:0000256" key="1">
    <source>
        <dbReference type="ARBA" id="ARBA00023015"/>
    </source>
</evidence>
<evidence type="ECO:0000259" key="4">
    <source>
        <dbReference type="PROSITE" id="PS01124"/>
    </source>
</evidence>
<dbReference type="InterPro" id="IPR020449">
    <property type="entry name" value="Tscrpt_reg_AraC-type_HTH"/>
</dbReference>
<dbReference type="Pfam" id="PF02311">
    <property type="entry name" value="AraC_binding"/>
    <property type="match status" value="1"/>
</dbReference>
<dbReference type="InterPro" id="IPR018060">
    <property type="entry name" value="HTH_AraC"/>
</dbReference>
<dbReference type="SUPFAM" id="SSF46689">
    <property type="entry name" value="Homeodomain-like"/>
    <property type="match status" value="2"/>
</dbReference>
<feature type="domain" description="HTH araC/xylS-type" evidence="4">
    <location>
        <begin position="188"/>
        <end position="286"/>
    </location>
</feature>
<accession>A0A6P1TKW7</accession>
<dbReference type="RefSeq" id="WP_161837584.1">
    <property type="nucleotide sequence ID" value="NZ_CP048000.1"/>
</dbReference>
<sequence>MLHINNDSRHKSFAYRFIKSPQSPPAQIYSLGWQIQTSSVYDFDGMNRYSENGNCIFQYTLSGYGILELNGQKHILDEGSAFITVIPSKHRYYIPKDSDKWEFLFITLTGDYALSEWNKIQEQFEPVIKFKGQEEIIKYLWETYWSAANNKITDGYQTSFIAYEFIMKLYRSLNSQLINLSPVNSNIDKSIQYMKENFHHILSLDEISNFLGMSKYHFNHIFTKSVGISPWNYLTKLRIEYAAELLLSTNLTIDAIANMAGYESSNYFNKVFRKYIGTSPGKFRILYHDIEDFKLNL</sequence>
<dbReference type="EMBL" id="CP048000">
    <property type="protein sequence ID" value="QHQ60752.1"/>
    <property type="molecule type" value="Genomic_DNA"/>
</dbReference>
<keyword evidence="2" id="KW-0238">DNA-binding</keyword>
<dbReference type="GO" id="GO:0003700">
    <property type="term" value="F:DNA-binding transcription factor activity"/>
    <property type="evidence" value="ECO:0007669"/>
    <property type="project" value="InterPro"/>
</dbReference>
<evidence type="ECO:0000256" key="2">
    <source>
        <dbReference type="ARBA" id="ARBA00023125"/>
    </source>
</evidence>
<proteinExistence type="predicted"/>
<dbReference type="KEGG" id="anr:Ana3638_08180"/>
<dbReference type="GO" id="GO:0043565">
    <property type="term" value="F:sequence-specific DNA binding"/>
    <property type="evidence" value="ECO:0007669"/>
    <property type="project" value="InterPro"/>
</dbReference>
<dbReference type="PANTHER" id="PTHR43280:SF28">
    <property type="entry name" value="HTH-TYPE TRANSCRIPTIONAL ACTIVATOR RHAS"/>
    <property type="match status" value="1"/>
</dbReference>
<dbReference type="InterPro" id="IPR009057">
    <property type="entry name" value="Homeodomain-like_sf"/>
</dbReference>
<keyword evidence="3" id="KW-0804">Transcription</keyword>
<evidence type="ECO:0000313" key="5">
    <source>
        <dbReference type="EMBL" id="QHQ60752.1"/>
    </source>
</evidence>
<keyword evidence="1" id="KW-0805">Transcription regulation</keyword>
<organism evidence="5 6">
    <name type="scientific">Anaerocolumna sedimenticola</name>
    <dbReference type="NCBI Taxonomy" id="2696063"/>
    <lineage>
        <taxon>Bacteria</taxon>
        <taxon>Bacillati</taxon>
        <taxon>Bacillota</taxon>
        <taxon>Clostridia</taxon>
        <taxon>Lachnospirales</taxon>
        <taxon>Lachnospiraceae</taxon>
        <taxon>Anaerocolumna</taxon>
    </lineage>
</organism>
<dbReference type="PROSITE" id="PS00041">
    <property type="entry name" value="HTH_ARAC_FAMILY_1"/>
    <property type="match status" value="1"/>
</dbReference>
<dbReference type="PROSITE" id="PS01124">
    <property type="entry name" value="HTH_ARAC_FAMILY_2"/>
    <property type="match status" value="1"/>
</dbReference>
<dbReference type="PANTHER" id="PTHR43280">
    <property type="entry name" value="ARAC-FAMILY TRANSCRIPTIONAL REGULATOR"/>
    <property type="match status" value="1"/>
</dbReference>
<evidence type="ECO:0000256" key="3">
    <source>
        <dbReference type="ARBA" id="ARBA00023163"/>
    </source>
</evidence>